<feature type="region of interest" description="Disordered" evidence="6">
    <location>
        <begin position="495"/>
        <end position="570"/>
    </location>
</feature>
<dbReference type="Pfam" id="PF10189">
    <property type="entry name" value="Ints3_N"/>
    <property type="match status" value="1"/>
</dbReference>
<dbReference type="Pfam" id="PF24566">
    <property type="entry name" value="HEAT_Ints3_C"/>
    <property type="match status" value="1"/>
</dbReference>
<evidence type="ECO:0000259" key="8">
    <source>
        <dbReference type="Pfam" id="PF24566"/>
    </source>
</evidence>
<accession>W4FPI7</accession>
<feature type="region of interest" description="Disordered" evidence="6">
    <location>
        <begin position="1"/>
        <end position="50"/>
    </location>
</feature>
<dbReference type="PANTHER" id="PTHR13587:SF7">
    <property type="entry name" value="INTEGRATOR COMPLEX SUBUNIT 3"/>
    <property type="match status" value="1"/>
</dbReference>
<feature type="domain" description="Ints3-like C-terminal" evidence="8">
    <location>
        <begin position="792"/>
        <end position="941"/>
    </location>
</feature>
<dbReference type="AlphaFoldDB" id="W4FPI7"/>
<comment type="similarity">
    <text evidence="3">Belongs to the Integrator subunit 3 family.</text>
</comment>
<dbReference type="STRING" id="112090.W4FPI7"/>
<evidence type="ECO:0000313" key="9">
    <source>
        <dbReference type="EMBL" id="ETV68563.1"/>
    </source>
</evidence>
<comment type="subcellular location">
    <subcellularLocation>
        <location evidence="2">Cytoplasm</location>
    </subcellularLocation>
    <subcellularLocation>
        <location evidence="1">Nucleus</location>
    </subcellularLocation>
</comment>
<reference evidence="9" key="1">
    <citation type="submission" date="2013-12" db="EMBL/GenBank/DDBJ databases">
        <title>The Genome Sequence of Aphanomyces astaci APO3.</title>
        <authorList>
            <consortium name="The Broad Institute Genomics Platform"/>
            <person name="Russ C."/>
            <person name="Tyler B."/>
            <person name="van West P."/>
            <person name="Dieguez-Uribeondo J."/>
            <person name="Young S.K."/>
            <person name="Zeng Q."/>
            <person name="Gargeya S."/>
            <person name="Fitzgerald M."/>
            <person name="Abouelleil A."/>
            <person name="Alvarado L."/>
            <person name="Chapman S.B."/>
            <person name="Gainer-Dewar J."/>
            <person name="Goldberg J."/>
            <person name="Griggs A."/>
            <person name="Gujja S."/>
            <person name="Hansen M."/>
            <person name="Howarth C."/>
            <person name="Imamovic A."/>
            <person name="Ireland A."/>
            <person name="Larimer J."/>
            <person name="McCowan C."/>
            <person name="Murphy C."/>
            <person name="Pearson M."/>
            <person name="Poon T.W."/>
            <person name="Priest M."/>
            <person name="Roberts A."/>
            <person name="Saif S."/>
            <person name="Shea T."/>
            <person name="Sykes S."/>
            <person name="Wortman J."/>
            <person name="Nusbaum C."/>
            <person name="Birren B."/>
        </authorList>
    </citation>
    <scope>NUCLEOTIDE SEQUENCE [LARGE SCALE GENOMIC DNA]</scope>
    <source>
        <strain evidence="9">APO3</strain>
    </source>
</reference>
<keyword evidence="4" id="KW-0963">Cytoplasm</keyword>
<dbReference type="GO" id="GO:0005634">
    <property type="term" value="C:nucleus"/>
    <property type="evidence" value="ECO:0007669"/>
    <property type="project" value="UniProtKB-SubCell"/>
</dbReference>
<dbReference type="OrthoDB" id="2021145at2759"/>
<evidence type="ECO:0000256" key="1">
    <source>
        <dbReference type="ARBA" id="ARBA00004123"/>
    </source>
</evidence>
<feature type="compositionally biased region" description="Low complexity" evidence="6">
    <location>
        <begin position="523"/>
        <end position="544"/>
    </location>
</feature>
<dbReference type="VEuPathDB" id="FungiDB:H257_15547"/>
<sequence length="999" mass="109599">MSDSPPPPPPSPPPASPKAAAAPPPPSHDVPPPPSPQPPAVSGGPPRLGRANSLVPAPSSKLLVYVPLDAPDDLDRNWAWHYMTAQKQLTGDMADLDKWKTVDGFEKHTALVYGLLTDSKEIFWALLRTFWNDNQAIKDKTFQGLHALVDIRFLRLAPSCRANLLWLVEQCIHDSVNVDALLIVLMRYVGVPCADAEPSLLEWLVRVVATPAIWDSIVPHIAFTLLSILPELYATKPNDAVTSQVIHTLLSLHSNHARAMLVAGRELVRLVDDAIPLIPAVAPLQAWLHTQSLGLTPSKFVVGRLTFKVHEHLRFVLDKVTHVAAHRYQKWFQAAFLQGQSAFEGRIADLIRFVCAVHQPSSQAVELKMTPRYHILGWLFLLNKTAAAKTRVLHAMYFDFLHYSPDIPVLQLEPAMMLLLKATKNRNHGMVQDIMTFLVARVDGAPDVAAKVAAAISALIKLGMMRNLLPLVDYLGEFHPALGKQSQAALPLHFTPRAPGHTAITSSPNQSNNSPSHHHRPSPQHSTPPTSSSPQRATSSPQRPNVSPQYDTSPNQHPRHHPPPSEDVDMASNWTEQSFLDDTHPSTPSPDRSHPLKTRADVAALAFPESLQVFREPMLALQLVQSDVDKVIPALSHVFVLWSDLANAVAVSLELGSLVYKCLERSFLTTTSVPQFVLDQCLQRPPHLHLPLLHGMYKQDSVLSSRLLAHCCVHNNLTPYIAFCDMVGLPDVPAAILQDIGLCVHVDQACALACSLLQVPYAGNVAVATTCLGVVPYLLEHAPLACMPRLDALIRSLVSVAPPVVVAKLSMRLLLSEFSIFKDQTATVLLSSLHWNSWEQWGVWELLSAEWQAKHHDKATVAALRKVLACLDPQTHGEALSGILRLLLQICPDMALLQCVLKLSDAFDPFPSSVLAIWSDKWLSSVQPLVVGLLHDTKDAAVDVRRQLSKLPANALLLQEPYVRAALLAESIPGQLSGSASCSETAIDEPVMKKPKVDG</sequence>
<feature type="compositionally biased region" description="Polar residues" evidence="6">
    <location>
        <begin position="545"/>
        <end position="556"/>
    </location>
</feature>
<feature type="compositionally biased region" description="Low complexity" evidence="6">
    <location>
        <begin position="505"/>
        <end position="515"/>
    </location>
</feature>
<gene>
    <name evidence="9" type="ORF">H257_15547</name>
</gene>
<dbReference type="PANTHER" id="PTHR13587">
    <property type="entry name" value="INTEGRATOR COMPLEX SUBUNIT 3"/>
    <property type="match status" value="1"/>
</dbReference>
<dbReference type="GO" id="GO:0005737">
    <property type="term" value="C:cytoplasm"/>
    <property type="evidence" value="ECO:0007669"/>
    <property type="project" value="UniProtKB-SubCell"/>
</dbReference>
<dbReference type="InterPro" id="IPR019333">
    <property type="entry name" value="INTS3_N"/>
</dbReference>
<keyword evidence="5" id="KW-0539">Nucleus</keyword>
<dbReference type="InterPro" id="IPR056518">
    <property type="entry name" value="HEAT_Ints3_C"/>
</dbReference>
<organism evidence="9">
    <name type="scientific">Aphanomyces astaci</name>
    <name type="common">Crayfish plague agent</name>
    <dbReference type="NCBI Taxonomy" id="112090"/>
    <lineage>
        <taxon>Eukaryota</taxon>
        <taxon>Sar</taxon>
        <taxon>Stramenopiles</taxon>
        <taxon>Oomycota</taxon>
        <taxon>Saprolegniomycetes</taxon>
        <taxon>Saprolegniales</taxon>
        <taxon>Verrucalvaceae</taxon>
        <taxon>Aphanomyces</taxon>
    </lineage>
</organism>
<protein>
    <recommendedName>
        <fullName evidence="10">Integrator complex subunit 3</fullName>
    </recommendedName>
</protein>
<dbReference type="InterPro" id="IPR045334">
    <property type="entry name" value="INTS3"/>
</dbReference>
<dbReference type="RefSeq" id="XP_009841992.1">
    <property type="nucleotide sequence ID" value="XM_009843690.1"/>
</dbReference>
<dbReference type="GeneID" id="20817543"/>
<feature type="compositionally biased region" description="Pro residues" evidence="6">
    <location>
        <begin position="1"/>
        <end position="39"/>
    </location>
</feature>
<evidence type="ECO:0000256" key="4">
    <source>
        <dbReference type="ARBA" id="ARBA00022490"/>
    </source>
</evidence>
<proteinExistence type="inferred from homology"/>
<feature type="domain" description="Integrator complex subunit 3 N-terminal" evidence="7">
    <location>
        <begin position="107"/>
        <end position="473"/>
    </location>
</feature>
<dbReference type="EMBL" id="KI913184">
    <property type="protein sequence ID" value="ETV68563.1"/>
    <property type="molecule type" value="Genomic_DNA"/>
</dbReference>
<evidence type="ECO:0000256" key="2">
    <source>
        <dbReference type="ARBA" id="ARBA00004496"/>
    </source>
</evidence>
<evidence type="ECO:0000256" key="3">
    <source>
        <dbReference type="ARBA" id="ARBA00006130"/>
    </source>
</evidence>
<evidence type="ECO:0000256" key="5">
    <source>
        <dbReference type="ARBA" id="ARBA00023242"/>
    </source>
</evidence>
<evidence type="ECO:0000256" key="6">
    <source>
        <dbReference type="SAM" id="MobiDB-lite"/>
    </source>
</evidence>
<name>W4FPI7_APHAT</name>
<evidence type="ECO:0008006" key="10">
    <source>
        <dbReference type="Google" id="ProtNLM"/>
    </source>
</evidence>
<evidence type="ECO:0000259" key="7">
    <source>
        <dbReference type="Pfam" id="PF10189"/>
    </source>
</evidence>